<accession>F6Q5X4</accession>
<proteinExistence type="predicted"/>
<organism evidence="2 3">
    <name type="scientific">Ciona intestinalis</name>
    <name type="common">Transparent sea squirt</name>
    <name type="synonym">Ascidia intestinalis</name>
    <dbReference type="NCBI Taxonomy" id="7719"/>
    <lineage>
        <taxon>Eukaryota</taxon>
        <taxon>Metazoa</taxon>
        <taxon>Chordata</taxon>
        <taxon>Tunicata</taxon>
        <taxon>Ascidiacea</taxon>
        <taxon>Phlebobranchia</taxon>
        <taxon>Cionidae</taxon>
        <taxon>Ciona</taxon>
    </lineage>
</organism>
<evidence type="ECO:0000313" key="2">
    <source>
        <dbReference type="Ensembl" id="ENSCINP00000018180.3"/>
    </source>
</evidence>
<keyword evidence="1" id="KW-0732">Signal</keyword>
<feature type="signal peptide" evidence="1">
    <location>
        <begin position="1"/>
        <end position="19"/>
    </location>
</feature>
<keyword evidence="3" id="KW-1185">Reference proteome</keyword>
<evidence type="ECO:0000313" key="3">
    <source>
        <dbReference type="Proteomes" id="UP000008144"/>
    </source>
</evidence>
<accession>A0A1W2WGJ4</accession>
<dbReference type="EMBL" id="EAAA01001881">
    <property type="status" value="NOT_ANNOTATED_CDS"/>
    <property type="molecule type" value="Genomic_DNA"/>
</dbReference>
<dbReference type="Ensembl" id="ENSCINT00000018180.3">
    <property type="protein sequence ID" value="ENSCINP00000018180.3"/>
    <property type="gene ID" value="ENSCING00000008956.3"/>
</dbReference>
<reference evidence="2" key="3">
    <citation type="submission" date="2025-08" db="UniProtKB">
        <authorList>
            <consortium name="Ensembl"/>
        </authorList>
    </citation>
    <scope>IDENTIFICATION</scope>
</reference>
<dbReference type="GeneID" id="100176792"/>
<evidence type="ECO:0000256" key="1">
    <source>
        <dbReference type="SAM" id="SignalP"/>
    </source>
</evidence>
<sequence>MKSVVAVILVICFAVSADAAARALVRAGAKVVDAALPIVGKLGPHVRTGDYVHNNPDWSLWRRKRWNQQPTSQAEMLEDALEAEAIEALMQEQ</sequence>
<protein>
    <submittedName>
        <fullName evidence="2">Uncharacterized LOC100176792</fullName>
    </submittedName>
</protein>
<dbReference type="InParanoid" id="F6Q5X4"/>
<reference evidence="2" key="4">
    <citation type="submission" date="2025-09" db="UniProtKB">
        <authorList>
            <consortium name="Ensembl"/>
        </authorList>
    </citation>
    <scope>IDENTIFICATION</scope>
</reference>
<dbReference type="HOGENOM" id="CLU_2412562_0_0_1"/>
<dbReference type="GeneTree" id="ENSGT00390000012160"/>
<name>F6Q5X4_CIOIN</name>
<reference evidence="3" key="1">
    <citation type="journal article" date="2002" name="Science">
        <title>The draft genome of Ciona intestinalis: insights into chordate and vertebrate origins.</title>
        <authorList>
            <person name="Dehal P."/>
            <person name="Satou Y."/>
            <person name="Campbell R.K."/>
            <person name="Chapman J."/>
            <person name="Degnan B."/>
            <person name="De Tomaso A."/>
            <person name="Davidson B."/>
            <person name="Di Gregorio A."/>
            <person name="Gelpke M."/>
            <person name="Goodstein D.M."/>
            <person name="Harafuji N."/>
            <person name="Hastings K.E."/>
            <person name="Ho I."/>
            <person name="Hotta K."/>
            <person name="Huang W."/>
            <person name="Kawashima T."/>
            <person name="Lemaire P."/>
            <person name="Martinez D."/>
            <person name="Meinertzhagen I.A."/>
            <person name="Necula S."/>
            <person name="Nonaka M."/>
            <person name="Putnam N."/>
            <person name="Rash S."/>
            <person name="Saiga H."/>
            <person name="Satake M."/>
            <person name="Terry A."/>
            <person name="Yamada L."/>
            <person name="Wang H.G."/>
            <person name="Awazu S."/>
            <person name="Azumi K."/>
            <person name="Boore J."/>
            <person name="Branno M."/>
            <person name="Chin-Bow S."/>
            <person name="DeSantis R."/>
            <person name="Doyle S."/>
            <person name="Francino P."/>
            <person name="Keys D.N."/>
            <person name="Haga S."/>
            <person name="Hayashi H."/>
            <person name="Hino K."/>
            <person name="Imai K.S."/>
            <person name="Inaba K."/>
            <person name="Kano S."/>
            <person name="Kobayashi K."/>
            <person name="Kobayashi M."/>
            <person name="Lee B.I."/>
            <person name="Makabe K.W."/>
            <person name="Manohar C."/>
            <person name="Matassi G."/>
            <person name="Medina M."/>
            <person name="Mochizuki Y."/>
            <person name="Mount S."/>
            <person name="Morishita T."/>
            <person name="Miura S."/>
            <person name="Nakayama A."/>
            <person name="Nishizaka S."/>
            <person name="Nomoto H."/>
            <person name="Ohta F."/>
            <person name="Oishi K."/>
            <person name="Rigoutsos I."/>
            <person name="Sano M."/>
            <person name="Sasaki A."/>
            <person name="Sasakura Y."/>
            <person name="Shoguchi E."/>
            <person name="Shin-i T."/>
            <person name="Spagnuolo A."/>
            <person name="Stainier D."/>
            <person name="Suzuki M.M."/>
            <person name="Tassy O."/>
            <person name="Takatori N."/>
            <person name="Tokuoka M."/>
            <person name="Yagi K."/>
            <person name="Yoshizaki F."/>
            <person name="Wada S."/>
            <person name="Zhang C."/>
            <person name="Hyatt P.D."/>
            <person name="Larimer F."/>
            <person name="Detter C."/>
            <person name="Doggett N."/>
            <person name="Glavina T."/>
            <person name="Hawkins T."/>
            <person name="Richardson P."/>
            <person name="Lucas S."/>
            <person name="Kohara Y."/>
            <person name="Levine M."/>
            <person name="Satoh N."/>
            <person name="Rokhsar D.S."/>
        </authorList>
    </citation>
    <scope>NUCLEOTIDE SEQUENCE [LARGE SCALE GENOMIC DNA]</scope>
</reference>
<dbReference type="AlphaFoldDB" id="F6Q5X4"/>
<gene>
    <name evidence="2" type="primary">LOC100176792</name>
</gene>
<dbReference type="KEGG" id="cin:100176792"/>
<dbReference type="RefSeq" id="XP_002128211.1">
    <property type="nucleotide sequence ID" value="XM_002128175.4"/>
</dbReference>
<feature type="chain" id="PRO_5014089869" evidence="1">
    <location>
        <begin position="20"/>
        <end position="93"/>
    </location>
</feature>
<dbReference type="Proteomes" id="UP000008144">
    <property type="component" value="Chromosome 4"/>
</dbReference>
<reference evidence="2" key="2">
    <citation type="journal article" date="2008" name="Genome Biol.">
        <title>Improved genome assembly and evidence-based global gene model set for the chordate Ciona intestinalis: new insight into intron and operon populations.</title>
        <authorList>
            <person name="Satou Y."/>
            <person name="Mineta K."/>
            <person name="Ogasawara M."/>
            <person name="Sasakura Y."/>
            <person name="Shoguchi E."/>
            <person name="Ueno K."/>
            <person name="Yamada L."/>
            <person name="Matsumoto J."/>
            <person name="Wasserscheid J."/>
            <person name="Dewar K."/>
            <person name="Wiley G.B."/>
            <person name="Macmil S.L."/>
            <person name="Roe B.A."/>
            <person name="Zeller R.W."/>
            <person name="Hastings K.E."/>
            <person name="Lemaire P."/>
            <person name="Lindquist E."/>
            <person name="Endo T."/>
            <person name="Hotta K."/>
            <person name="Inaba K."/>
        </authorList>
    </citation>
    <scope>NUCLEOTIDE SEQUENCE [LARGE SCALE GENOMIC DNA]</scope>
    <source>
        <strain evidence="2">wild type</strain>
    </source>
</reference>